<organism evidence="1 2">
    <name type="scientific">Methylomarinum roseum</name>
    <dbReference type="NCBI Taxonomy" id="3067653"/>
    <lineage>
        <taxon>Bacteria</taxon>
        <taxon>Pseudomonadati</taxon>
        <taxon>Pseudomonadota</taxon>
        <taxon>Gammaproteobacteria</taxon>
        <taxon>Methylococcales</taxon>
        <taxon>Methylococcaceae</taxon>
        <taxon>Methylomarinum</taxon>
    </lineage>
</organism>
<dbReference type="KEGG" id="mech:Q9L42_009945"/>
<proteinExistence type="predicted"/>
<dbReference type="InterPro" id="IPR015055">
    <property type="entry name" value="STIV_B116-like"/>
</dbReference>
<protein>
    <submittedName>
        <fullName evidence="1">DUF1874 domain-containing protein</fullName>
    </submittedName>
</protein>
<name>A0AAU7NZW6_9GAMM</name>
<dbReference type="InterPro" id="IPR037236">
    <property type="entry name" value="STIV_B116-like_sf"/>
</dbReference>
<gene>
    <name evidence="1" type="ORF">Q9L42_009945</name>
</gene>
<reference evidence="1 2" key="1">
    <citation type="journal article" date="2024" name="Microbiology">
        <title>Methylomarinum rosea sp. nov., a novel halophilic methanotrophic bacterium from the hypersaline Lake Elton.</title>
        <authorList>
            <person name="Suleimanov R.Z."/>
            <person name="Oshkin I.Y."/>
            <person name="Danilova O.V."/>
            <person name="Suzina N.E."/>
            <person name="Dedysh S.N."/>
        </authorList>
    </citation>
    <scope>NUCLEOTIDE SEQUENCE [LARGE SCALE GENOMIC DNA]</scope>
    <source>
        <strain evidence="1 2">Ch1-1</strain>
    </source>
</reference>
<dbReference type="Proteomes" id="UP001225378">
    <property type="component" value="Chromosome"/>
</dbReference>
<evidence type="ECO:0000313" key="2">
    <source>
        <dbReference type="Proteomes" id="UP001225378"/>
    </source>
</evidence>
<dbReference type="EMBL" id="CP157743">
    <property type="protein sequence ID" value="XBS22427.1"/>
    <property type="molecule type" value="Genomic_DNA"/>
</dbReference>
<accession>A0AAU7NZW6</accession>
<evidence type="ECO:0000313" key="1">
    <source>
        <dbReference type="EMBL" id="XBS22427.1"/>
    </source>
</evidence>
<dbReference type="RefSeq" id="WP_349432704.1">
    <property type="nucleotide sequence ID" value="NZ_CP157743.1"/>
</dbReference>
<keyword evidence="2" id="KW-1185">Reference proteome</keyword>
<dbReference type="SUPFAM" id="SSF143602">
    <property type="entry name" value="STIV B116-like"/>
    <property type="match status" value="1"/>
</dbReference>
<sequence length="154" mass="17125">MLTNLLNVYFLRIVGLISTNGNNRSKIFSKNVGDANANLGLIFRKQMNMVLYIINTPVLTEYGLWEFSGPLTINDARSILETGFVSAIGHAASANVLSQILNVPIPANRIHIKMQPGDQALILRLPQRLPEGKVLDETELKTLNFELGLLKRLK</sequence>
<dbReference type="AlphaFoldDB" id="A0AAU7NZW6"/>
<dbReference type="Pfam" id="PF08960">
    <property type="entry name" value="STIV_B116-like"/>
    <property type="match status" value="1"/>
</dbReference>
<dbReference type="Gene3D" id="3.40.50.11170">
    <property type="entry name" value="Uncharacterised protein PF08960, DUF1874"/>
    <property type="match status" value="1"/>
</dbReference>